<evidence type="ECO:0000259" key="5">
    <source>
        <dbReference type="PROSITE" id="PS50977"/>
    </source>
</evidence>
<accession>A0A437LUN4</accession>
<dbReference type="Pfam" id="PF00440">
    <property type="entry name" value="TetR_N"/>
    <property type="match status" value="1"/>
</dbReference>
<proteinExistence type="predicted"/>
<dbReference type="SUPFAM" id="SSF46689">
    <property type="entry name" value="Homeodomain-like"/>
    <property type="match status" value="1"/>
</dbReference>
<keyword evidence="1" id="KW-0805">Transcription regulation</keyword>
<dbReference type="Gene3D" id="1.10.10.60">
    <property type="entry name" value="Homeodomain-like"/>
    <property type="match status" value="1"/>
</dbReference>
<dbReference type="PANTHER" id="PTHR30055:SF146">
    <property type="entry name" value="HTH-TYPE TRANSCRIPTIONAL DUAL REGULATOR CECR"/>
    <property type="match status" value="1"/>
</dbReference>
<dbReference type="FunFam" id="1.10.10.60:FF:000141">
    <property type="entry name" value="TetR family transcriptional regulator"/>
    <property type="match status" value="1"/>
</dbReference>
<dbReference type="InterPro" id="IPR001647">
    <property type="entry name" value="HTH_TetR"/>
</dbReference>
<dbReference type="InterPro" id="IPR009057">
    <property type="entry name" value="Homeodomain-like_sf"/>
</dbReference>
<evidence type="ECO:0000313" key="7">
    <source>
        <dbReference type="Proteomes" id="UP000282971"/>
    </source>
</evidence>
<dbReference type="InterPro" id="IPR050109">
    <property type="entry name" value="HTH-type_TetR-like_transc_reg"/>
</dbReference>
<dbReference type="PROSITE" id="PS50977">
    <property type="entry name" value="HTH_TETR_2"/>
    <property type="match status" value="1"/>
</dbReference>
<protein>
    <submittedName>
        <fullName evidence="6">TetR family transcriptional regulator</fullName>
    </submittedName>
</protein>
<evidence type="ECO:0000256" key="3">
    <source>
        <dbReference type="ARBA" id="ARBA00023163"/>
    </source>
</evidence>
<keyword evidence="7" id="KW-1185">Reference proteome</keyword>
<dbReference type="PRINTS" id="PR00455">
    <property type="entry name" value="HTHTETR"/>
</dbReference>
<evidence type="ECO:0000256" key="1">
    <source>
        <dbReference type="ARBA" id="ARBA00023015"/>
    </source>
</evidence>
<organism evidence="6 7">
    <name type="scientific">Sphingomonas crocodyli</name>
    <dbReference type="NCBI Taxonomy" id="1979270"/>
    <lineage>
        <taxon>Bacteria</taxon>
        <taxon>Pseudomonadati</taxon>
        <taxon>Pseudomonadota</taxon>
        <taxon>Alphaproteobacteria</taxon>
        <taxon>Sphingomonadales</taxon>
        <taxon>Sphingomonadaceae</taxon>
        <taxon>Sphingomonas</taxon>
    </lineage>
</organism>
<dbReference type="AlphaFoldDB" id="A0A437LUN4"/>
<gene>
    <name evidence="6" type="ORF">EOD43_22765</name>
</gene>
<evidence type="ECO:0000313" key="6">
    <source>
        <dbReference type="EMBL" id="RVT89145.1"/>
    </source>
</evidence>
<dbReference type="Gene3D" id="1.10.357.10">
    <property type="entry name" value="Tetracycline Repressor, domain 2"/>
    <property type="match status" value="1"/>
</dbReference>
<evidence type="ECO:0000256" key="4">
    <source>
        <dbReference type="PROSITE-ProRule" id="PRU00335"/>
    </source>
</evidence>
<feature type="domain" description="HTH tetR-type" evidence="5">
    <location>
        <begin position="55"/>
        <end position="115"/>
    </location>
</feature>
<keyword evidence="2 4" id="KW-0238">DNA-binding</keyword>
<dbReference type="InterPro" id="IPR039536">
    <property type="entry name" value="TetR_C_Proteobacteria"/>
</dbReference>
<dbReference type="Pfam" id="PF14246">
    <property type="entry name" value="TetR_C_7"/>
    <property type="match status" value="1"/>
</dbReference>
<sequence length="249" mass="27367">MPKACPTMPRSIARSTCFWLASMRSSGHEGPMARTNAARVSEEIPTIGRAELRKRAKADTILQAARELFLEHGYSGATTDMIQARAAVSKSTLYSHFPTKEVLFEAVCKLGSDAFEAMLANAVGTETEPRRFLQRFGVEFLAYLFSEEGKAFFRLMVEASKSFPQLGPIFYGAGIKASTDMIERYLSGAHAAKLLLVEDPALSSEHFMGMLRGDLHLRVILNIGAPPRSAELDAYVAATVDRFLKAHTT</sequence>
<dbReference type="GO" id="GO:0003700">
    <property type="term" value="F:DNA-binding transcription factor activity"/>
    <property type="evidence" value="ECO:0007669"/>
    <property type="project" value="TreeGrafter"/>
</dbReference>
<evidence type="ECO:0000256" key="2">
    <source>
        <dbReference type="ARBA" id="ARBA00023125"/>
    </source>
</evidence>
<keyword evidence="3" id="KW-0804">Transcription</keyword>
<dbReference type="Proteomes" id="UP000282971">
    <property type="component" value="Unassembled WGS sequence"/>
</dbReference>
<dbReference type="EMBL" id="SACN01000006">
    <property type="protein sequence ID" value="RVT89145.1"/>
    <property type="molecule type" value="Genomic_DNA"/>
</dbReference>
<dbReference type="OrthoDB" id="9816431at2"/>
<comment type="caution">
    <text evidence="6">The sequence shown here is derived from an EMBL/GenBank/DDBJ whole genome shotgun (WGS) entry which is preliminary data.</text>
</comment>
<feature type="DNA-binding region" description="H-T-H motif" evidence="4">
    <location>
        <begin position="78"/>
        <end position="97"/>
    </location>
</feature>
<reference evidence="6 7" key="1">
    <citation type="submission" date="2019-01" db="EMBL/GenBank/DDBJ databases">
        <authorList>
            <person name="Chen W.-M."/>
        </authorList>
    </citation>
    <scope>NUCLEOTIDE SEQUENCE [LARGE SCALE GENOMIC DNA]</scope>
    <source>
        <strain evidence="6 7">CCP-7</strain>
    </source>
</reference>
<name>A0A437LUN4_9SPHN</name>
<dbReference type="GO" id="GO:0000976">
    <property type="term" value="F:transcription cis-regulatory region binding"/>
    <property type="evidence" value="ECO:0007669"/>
    <property type="project" value="TreeGrafter"/>
</dbReference>
<dbReference type="PANTHER" id="PTHR30055">
    <property type="entry name" value="HTH-TYPE TRANSCRIPTIONAL REGULATOR RUTR"/>
    <property type="match status" value="1"/>
</dbReference>